<sequence length="175" mass="18253">MKKLLLPVATLVLSAVACNAMAANGNVKFTGEIVQSTCKIVDKDQSKEVFLGKYPTTAFPTAGSASGDKAFDISLEKCDEGNYTLRFDGNTPAGHPDLLAVTGGAVGVGVEILNNKGETLPISQEVTGPAEVTVTSGGDKPGTATFNLRARYKSYQNQITAGQANSNATFTIAYK</sequence>
<reference evidence="3 4" key="1">
    <citation type="journal article" date="2014" name="Genome Announc.">
        <title>Whole-Genome Sequence of Serratia symbiotica Strain CWBI-2.3T, a Free-Living Symbiont of the Black Bean Aphid Aphis fabae.</title>
        <authorList>
            <person name="Foray V."/>
            <person name="Grigorescu A.S."/>
            <person name="Sabri A."/>
            <person name="Haubruge E."/>
            <person name="Lognay G."/>
            <person name="Francis F."/>
            <person name="Fauconnier M.L."/>
            <person name="Hance T."/>
            <person name="Thonart P."/>
        </authorList>
    </citation>
    <scope>NUCLEOTIDE SEQUENCE [LARGE SCALE GENOMIC DNA]</scope>
    <source>
        <strain evidence="3">CWBI-2.3</strain>
    </source>
</reference>
<evidence type="ECO:0000256" key="1">
    <source>
        <dbReference type="SAM" id="SignalP"/>
    </source>
</evidence>
<accession>A0A068Z887</accession>
<dbReference type="RefSeq" id="WP_040264981.1">
    <property type="nucleotide sequence ID" value="NZ_CP050855.1"/>
</dbReference>
<dbReference type="GO" id="GO:0043709">
    <property type="term" value="P:cell adhesion involved in single-species biofilm formation"/>
    <property type="evidence" value="ECO:0007669"/>
    <property type="project" value="TreeGrafter"/>
</dbReference>
<dbReference type="PROSITE" id="PS51257">
    <property type="entry name" value="PROKAR_LIPOPROTEIN"/>
    <property type="match status" value="1"/>
</dbReference>
<evidence type="ECO:0000259" key="2">
    <source>
        <dbReference type="Pfam" id="PF00419"/>
    </source>
</evidence>
<gene>
    <name evidence="3" type="ORF">SYMBAF_08845</name>
</gene>
<proteinExistence type="predicted"/>
<dbReference type="AlphaFoldDB" id="A0A068Z887"/>
<protein>
    <submittedName>
        <fullName evidence="3">Type 1 fimbrial protein</fullName>
    </submittedName>
</protein>
<dbReference type="InterPro" id="IPR008966">
    <property type="entry name" value="Adhesion_dom_sf"/>
</dbReference>
<dbReference type="InterPro" id="IPR050263">
    <property type="entry name" value="Bact_Fimbrial_Adh_Pro"/>
</dbReference>
<dbReference type="Proteomes" id="UP000042738">
    <property type="component" value="Chromosome"/>
</dbReference>
<evidence type="ECO:0000313" key="4">
    <source>
        <dbReference type="Proteomes" id="UP000042738"/>
    </source>
</evidence>
<dbReference type="Pfam" id="PF00419">
    <property type="entry name" value="Fimbrial"/>
    <property type="match status" value="1"/>
</dbReference>
<dbReference type="PANTHER" id="PTHR33420">
    <property type="entry name" value="FIMBRIAL SUBUNIT ELFA-RELATED"/>
    <property type="match status" value="1"/>
</dbReference>
<dbReference type="Gene3D" id="2.60.40.1090">
    <property type="entry name" value="Fimbrial-type adhesion domain"/>
    <property type="match status" value="1"/>
</dbReference>
<feature type="chain" id="PRO_5030002378" evidence="1">
    <location>
        <begin position="23"/>
        <end position="175"/>
    </location>
</feature>
<feature type="domain" description="Fimbrial-type adhesion" evidence="2">
    <location>
        <begin position="28"/>
        <end position="175"/>
    </location>
</feature>
<dbReference type="STRING" id="138074.SYMBAF_20219"/>
<dbReference type="SUPFAM" id="SSF49401">
    <property type="entry name" value="Bacterial adhesins"/>
    <property type="match status" value="1"/>
</dbReference>
<dbReference type="GeneID" id="93736602"/>
<evidence type="ECO:0000313" key="3">
    <source>
        <dbReference type="EMBL" id="QLH63013.1"/>
    </source>
</evidence>
<keyword evidence="1" id="KW-0732">Signal</keyword>
<feature type="signal peptide" evidence="1">
    <location>
        <begin position="1"/>
        <end position="22"/>
    </location>
</feature>
<dbReference type="InterPro" id="IPR036937">
    <property type="entry name" value="Adhesion_dom_fimbrial_sf"/>
</dbReference>
<dbReference type="InterPro" id="IPR000259">
    <property type="entry name" value="Adhesion_dom_fimbrial"/>
</dbReference>
<name>A0A068Z887_9GAMM</name>
<dbReference type="PANTHER" id="PTHR33420:SF5">
    <property type="entry name" value="FIMBRIAL SUBUNIT"/>
    <property type="match status" value="1"/>
</dbReference>
<organism evidence="3 4">
    <name type="scientific">Serratia symbiotica</name>
    <dbReference type="NCBI Taxonomy" id="138074"/>
    <lineage>
        <taxon>Bacteria</taxon>
        <taxon>Pseudomonadati</taxon>
        <taxon>Pseudomonadota</taxon>
        <taxon>Gammaproteobacteria</taxon>
        <taxon>Enterobacterales</taxon>
        <taxon>Yersiniaceae</taxon>
        <taxon>Serratia</taxon>
    </lineage>
</organism>
<dbReference type="EMBL" id="CP050855">
    <property type="protein sequence ID" value="QLH63013.1"/>
    <property type="molecule type" value="Genomic_DNA"/>
</dbReference>
<dbReference type="GO" id="GO:0009289">
    <property type="term" value="C:pilus"/>
    <property type="evidence" value="ECO:0007669"/>
    <property type="project" value="InterPro"/>
</dbReference>